<sequence>MFVGDNRFLETRQLAYQFIADWGDNPSWNVVLQPQSQYSIDWNRAAAKKAEAQKAVDLKRSGQFLESASIYVRMMHAEHRIFEDHLIGMYKAVAAAGDLFYGKHLLLRLRSIYFMEVNRGVLAGWGPERADDHLRQMESAIQHPVALEKYLRSIAGNPDYQLQRPYDESAWEIKGYDWAQATS</sequence>
<accession>A0ABS5M8D0</accession>
<gene>
    <name evidence="1" type="ORF">JSQ98_14825</name>
</gene>
<keyword evidence="2" id="KW-1185">Reference proteome</keyword>
<dbReference type="Proteomes" id="UP000811492">
    <property type="component" value="Unassembled WGS sequence"/>
</dbReference>
<reference evidence="1 2" key="1">
    <citation type="submission" date="2021-02" db="EMBL/GenBank/DDBJ databases">
        <title>Draft genome and description of Leucobacter sp nov strain Marseille-Q4368.</title>
        <authorList>
            <person name="Boxberger M."/>
            <person name="La Scola B."/>
        </authorList>
    </citation>
    <scope>NUCLEOTIDE SEQUENCE [LARGE SCALE GENOMIC DNA]</scope>
    <source>
        <strain evidence="1 2">Marseille-Q4368</strain>
    </source>
</reference>
<dbReference type="RefSeq" id="WP_211650597.1">
    <property type="nucleotide sequence ID" value="NZ_JAFEVO010000002.1"/>
</dbReference>
<name>A0ABS5M8D0_9MICO</name>
<protein>
    <submittedName>
        <fullName evidence="1">Uncharacterized protein</fullName>
    </submittedName>
</protein>
<evidence type="ECO:0000313" key="1">
    <source>
        <dbReference type="EMBL" id="MBS3183458.1"/>
    </source>
</evidence>
<evidence type="ECO:0000313" key="2">
    <source>
        <dbReference type="Proteomes" id="UP000811492"/>
    </source>
</evidence>
<organism evidence="1 2">
    <name type="scientific">Leucobacter manosquensis</name>
    <dbReference type="NCBI Taxonomy" id="2810611"/>
    <lineage>
        <taxon>Bacteria</taxon>
        <taxon>Bacillati</taxon>
        <taxon>Actinomycetota</taxon>
        <taxon>Actinomycetes</taxon>
        <taxon>Micrococcales</taxon>
        <taxon>Microbacteriaceae</taxon>
        <taxon>Leucobacter</taxon>
    </lineage>
</organism>
<proteinExistence type="predicted"/>
<comment type="caution">
    <text evidence="1">The sequence shown here is derived from an EMBL/GenBank/DDBJ whole genome shotgun (WGS) entry which is preliminary data.</text>
</comment>
<dbReference type="EMBL" id="JAFEVO010000002">
    <property type="protein sequence ID" value="MBS3183458.1"/>
    <property type="molecule type" value="Genomic_DNA"/>
</dbReference>